<dbReference type="Proteomes" id="UP001231616">
    <property type="component" value="Unassembled WGS sequence"/>
</dbReference>
<comment type="caution">
    <text evidence="1">The sequence shown here is derived from an EMBL/GenBank/DDBJ whole genome shotgun (WGS) entry which is preliminary data.</text>
</comment>
<proteinExistence type="predicted"/>
<keyword evidence="2" id="KW-1185">Reference proteome</keyword>
<sequence length="47" mass="5447">MKIENTQLKKLKEERLKAAILVGIDQFKSGQVSHGRNVIDRLKKRMP</sequence>
<gene>
    <name evidence="1" type="ORF">Q3O60_09725</name>
</gene>
<dbReference type="RefSeq" id="WP_305893732.1">
    <property type="nucleotide sequence ID" value="NZ_JAUZVZ010000012.1"/>
</dbReference>
<accession>A0ABT9GZH5</accession>
<organism evidence="1 2">
    <name type="scientific">Alkalimonas collagenimarina</name>
    <dbReference type="NCBI Taxonomy" id="400390"/>
    <lineage>
        <taxon>Bacteria</taxon>
        <taxon>Pseudomonadati</taxon>
        <taxon>Pseudomonadota</taxon>
        <taxon>Gammaproteobacteria</taxon>
        <taxon>Alkalimonas</taxon>
    </lineage>
</organism>
<protein>
    <submittedName>
        <fullName evidence="1">Uncharacterized protein</fullName>
    </submittedName>
</protein>
<dbReference type="EMBL" id="JAUZVZ010000012">
    <property type="protein sequence ID" value="MDP4536466.1"/>
    <property type="molecule type" value="Genomic_DNA"/>
</dbReference>
<name>A0ABT9GZH5_9GAMM</name>
<evidence type="ECO:0000313" key="2">
    <source>
        <dbReference type="Proteomes" id="UP001231616"/>
    </source>
</evidence>
<reference evidence="1 2" key="1">
    <citation type="submission" date="2023-08" db="EMBL/GenBank/DDBJ databases">
        <authorList>
            <person name="Joshi A."/>
            <person name="Thite S."/>
        </authorList>
    </citation>
    <scope>NUCLEOTIDE SEQUENCE [LARGE SCALE GENOMIC DNA]</scope>
    <source>
        <strain evidence="1 2">AC40</strain>
    </source>
</reference>
<evidence type="ECO:0000313" key="1">
    <source>
        <dbReference type="EMBL" id="MDP4536466.1"/>
    </source>
</evidence>